<protein>
    <submittedName>
        <fullName evidence="3">Uncharacterized protein</fullName>
    </submittedName>
</protein>
<feature type="coiled-coil region" evidence="1">
    <location>
        <begin position="99"/>
        <end position="126"/>
    </location>
</feature>
<reference evidence="3 4" key="1">
    <citation type="submission" date="2017-03" db="EMBL/GenBank/DDBJ databases">
        <authorList>
            <person name="Afonso C.L."/>
            <person name="Miller P.J."/>
            <person name="Scott M.A."/>
            <person name="Spackman E."/>
            <person name="Goraichik I."/>
            <person name="Dimitrov K.M."/>
            <person name="Suarez D.L."/>
            <person name="Swayne D.E."/>
        </authorList>
    </citation>
    <scope>NUCLEOTIDE SEQUENCE [LARGE SCALE GENOMIC DNA]</scope>
    <source>
        <strain evidence="4">8(6)</strain>
    </source>
</reference>
<name>A0A2H1IIZ5_BREAU</name>
<dbReference type="Proteomes" id="UP000234300">
    <property type="component" value="Unassembled WGS sequence"/>
</dbReference>
<feature type="compositionally biased region" description="Basic residues" evidence="2">
    <location>
        <begin position="168"/>
        <end position="182"/>
    </location>
</feature>
<organism evidence="3 4">
    <name type="scientific">Brevibacterium aurantiacum</name>
    <dbReference type="NCBI Taxonomy" id="273384"/>
    <lineage>
        <taxon>Bacteria</taxon>
        <taxon>Bacillati</taxon>
        <taxon>Actinomycetota</taxon>
        <taxon>Actinomycetes</taxon>
        <taxon>Micrococcales</taxon>
        <taxon>Brevibacteriaceae</taxon>
        <taxon>Brevibacterium</taxon>
    </lineage>
</organism>
<evidence type="ECO:0000313" key="3">
    <source>
        <dbReference type="EMBL" id="SMX75096.1"/>
    </source>
</evidence>
<feature type="compositionally biased region" description="Low complexity" evidence="2">
    <location>
        <begin position="144"/>
        <end position="167"/>
    </location>
</feature>
<evidence type="ECO:0000256" key="2">
    <source>
        <dbReference type="SAM" id="MobiDB-lite"/>
    </source>
</evidence>
<accession>A0A2H1IIZ5</accession>
<feature type="region of interest" description="Disordered" evidence="2">
    <location>
        <begin position="127"/>
        <end position="182"/>
    </location>
</feature>
<evidence type="ECO:0000313" key="4">
    <source>
        <dbReference type="Proteomes" id="UP000234300"/>
    </source>
</evidence>
<dbReference type="AlphaFoldDB" id="A0A2H1IIZ5"/>
<evidence type="ECO:0000256" key="1">
    <source>
        <dbReference type="SAM" id="Coils"/>
    </source>
</evidence>
<dbReference type="EMBL" id="FXZI01000002">
    <property type="protein sequence ID" value="SMX75096.1"/>
    <property type="molecule type" value="Genomic_DNA"/>
</dbReference>
<sequence length="182" mass="19240">MGLAAKAAAGAPSALKAIKEVIMAAGTTSVENGFDLMRSGQLTGDGTSIPKHINSPVEALRHLLTTRRTLIKSASQMIKVIESLPVTAPDPATAAKHTLRLLARDYQHLHTEADDLEDRMTKLVATSRALRPTSNGGGRKTGRTSRSSGVSNVPLPARSTTSASTLSSRRRPISGHCAPRRT</sequence>
<gene>
    <name evidence="3" type="ORF">BAURA86_00582</name>
</gene>
<keyword evidence="1" id="KW-0175">Coiled coil</keyword>
<proteinExistence type="predicted"/>